<feature type="region of interest" description="Disordered" evidence="2">
    <location>
        <begin position="42"/>
        <end position="79"/>
    </location>
</feature>
<evidence type="ECO:0000256" key="2">
    <source>
        <dbReference type="SAM" id="MobiDB-lite"/>
    </source>
</evidence>
<feature type="compositionally biased region" description="Polar residues" evidence="2">
    <location>
        <begin position="43"/>
        <end position="77"/>
    </location>
</feature>
<dbReference type="InterPro" id="IPR033121">
    <property type="entry name" value="PEPTIDASE_A1"/>
</dbReference>
<dbReference type="GO" id="GO:0006508">
    <property type="term" value="P:proteolysis"/>
    <property type="evidence" value="ECO:0007669"/>
    <property type="project" value="InterPro"/>
</dbReference>
<proteinExistence type="inferred from homology"/>
<dbReference type="InterPro" id="IPR001461">
    <property type="entry name" value="Aspartic_peptidase_A1"/>
</dbReference>
<evidence type="ECO:0000313" key="4">
    <source>
        <dbReference type="EMBL" id="KAJ7301388.1"/>
    </source>
</evidence>
<dbReference type="Pfam" id="PF00026">
    <property type="entry name" value="Asp"/>
    <property type="match status" value="1"/>
</dbReference>
<protein>
    <submittedName>
        <fullName evidence="4">Aspartic peptidase domain-containing protein</fullName>
    </submittedName>
</protein>
<evidence type="ECO:0000259" key="3">
    <source>
        <dbReference type="PROSITE" id="PS51767"/>
    </source>
</evidence>
<dbReference type="InterPro" id="IPR034164">
    <property type="entry name" value="Pepsin-like_dom"/>
</dbReference>
<feature type="domain" description="Peptidase A1" evidence="3">
    <location>
        <begin position="125"/>
        <end position="486"/>
    </location>
</feature>
<keyword evidence="5" id="KW-1185">Reference proteome</keyword>
<dbReference type="PROSITE" id="PS51767">
    <property type="entry name" value="PEPTIDASE_A1"/>
    <property type="match status" value="1"/>
</dbReference>
<dbReference type="EMBL" id="JARIHO010000136">
    <property type="protein sequence ID" value="KAJ7301388.1"/>
    <property type="molecule type" value="Genomic_DNA"/>
</dbReference>
<dbReference type="GO" id="GO:0004190">
    <property type="term" value="F:aspartic-type endopeptidase activity"/>
    <property type="evidence" value="ECO:0007669"/>
    <property type="project" value="InterPro"/>
</dbReference>
<gene>
    <name evidence="4" type="ORF">DFH08DRAFT_906893</name>
</gene>
<comment type="caution">
    <text evidence="4">The sequence shown here is derived from an EMBL/GenBank/DDBJ whole genome shotgun (WGS) entry which is preliminary data.</text>
</comment>
<dbReference type="Gene3D" id="2.40.70.10">
    <property type="entry name" value="Acid Proteases"/>
    <property type="match status" value="2"/>
</dbReference>
<dbReference type="PANTHER" id="PTHR47966">
    <property type="entry name" value="BETA-SITE APP-CLEAVING ENZYME, ISOFORM A-RELATED"/>
    <property type="match status" value="1"/>
</dbReference>
<evidence type="ECO:0000256" key="1">
    <source>
        <dbReference type="ARBA" id="ARBA00007447"/>
    </source>
</evidence>
<dbReference type="CDD" id="cd05471">
    <property type="entry name" value="pepsin_like"/>
    <property type="match status" value="1"/>
</dbReference>
<dbReference type="InterPro" id="IPR021109">
    <property type="entry name" value="Peptidase_aspartic_dom_sf"/>
</dbReference>
<dbReference type="SUPFAM" id="SSF50630">
    <property type="entry name" value="Acid proteases"/>
    <property type="match status" value="1"/>
</dbReference>
<dbReference type="Proteomes" id="UP001218218">
    <property type="component" value="Unassembled WGS sequence"/>
</dbReference>
<organism evidence="4 5">
    <name type="scientific">Mycena albidolilacea</name>
    <dbReference type="NCBI Taxonomy" id="1033008"/>
    <lineage>
        <taxon>Eukaryota</taxon>
        <taxon>Fungi</taxon>
        <taxon>Dikarya</taxon>
        <taxon>Basidiomycota</taxon>
        <taxon>Agaricomycotina</taxon>
        <taxon>Agaricomycetes</taxon>
        <taxon>Agaricomycetidae</taxon>
        <taxon>Agaricales</taxon>
        <taxon>Marasmiineae</taxon>
        <taxon>Mycenaceae</taxon>
        <taxon>Mycena</taxon>
    </lineage>
</organism>
<comment type="similarity">
    <text evidence="1">Belongs to the peptidase A1 family.</text>
</comment>
<reference evidence="4" key="1">
    <citation type="submission" date="2023-03" db="EMBL/GenBank/DDBJ databases">
        <title>Massive genome expansion in bonnet fungi (Mycena s.s.) driven by repeated elements and novel gene families across ecological guilds.</title>
        <authorList>
            <consortium name="Lawrence Berkeley National Laboratory"/>
            <person name="Harder C.B."/>
            <person name="Miyauchi S."/>
            <person name="Viragh M."/>
            <person name="Kuo A."/>
            <person name="Thoen E."/>
            <person name="Andreopoulos B."/>
            <person name="Lu D."/>
            <person name="Skrede I."/>
            <person name="Drula E."/>
            <person name="Henrissat B."/>
            <person name="Morin E."/>
            <person name="Kohler A."/>
            <person name="Barry K."/>
            <person name="LaButti K."/>
            <person name="Morin E."/>
            <person name="Salamov A."/>
            <person name="Lipzen A."/>
            <person name="Mereny Z."/>
            <person name="Hegedus B."/>
            <person name="Baldrian P."/>
            <person name="Stursova M."/>
            <person name="Weitz H."/>
            <person name="Taylor A."/>
            <person name="Grigoriev I.V."/>
            <person name="Nagy L.G."/>
            <person name="Martin F."/>
            <person name="Kauserud H."/>
        </authorList>
    </citation>
    <scope>NUCLEOTIDE SEQUENCE</scope>
    <source>
        <strain evidence="4">CBHHK002</strain>
    </source>
</reference>
<dbReference type="PANTHER" id="PTHR47966:SF74">
    <property type="entry name" value="AGR407CP"/>
    <property type="match status" value="1"/>
</dbReference>
<name>A0AAD6YY08_9AGAR</name>
<accession>A0AAD6YY08</accession>
<sequence length="505" mass="56381">METPSHFPGFFDVELKIGPLDHGAELLDAQAARLRYMTRRQWSESSEQAPNPSTASFSAKSSTVTPAMRSPGQSQSGAHFPERYAAQPVPVHSDRGPDLVVQDPGYDQFLTTSMATNARGKFCQVVTKLRFGEPGGTIRAVEREFPLEVDLGSNAFWVYGRECQIPGTPYPKGTVGSPAMFWHSFGPHRSSRQSDRKHSTTYADGSTAHYTLWDDYIYLRPQRRPPPEADPKKAWVQLMFGVAHEVSFQFQYSPASGILGLGRRISRNLDDVNSTPPTFLEQVRGRLQSPEFAILLTDTIGFVTFGRRAVFEPTEYSWHTYLPLLGNDHWKVASTVKELNGIRYAYEGGEAELDTGTAFCYLSQNFVDAFYLCIPGFVVGPAANVNTTARPQNIYYVPVDSSAVPDVRFDIGGHMFTLELMHLPGGMKHLIGTKSYYIGAVQSKTVLYPTDNRQYDGPDLIGRVALINMEVVFQMPYDKPHTISWRRKAKNVTGPAPTDWESGRN</sequence>
<dbReference type="AlphaFoldDB" id="A0AAD6YY08"/>
<evidence type="ECO:0000313" key="5">
    <source>
        <dbReference type="Proteomes" id="UP001218218"/>
    </source>
</evidence>